<sequence length="58" mass="6788">MPLCACSHNTIYIIKIVVPKCLIRSPFLFICLKCTFKLRQILRISNLDIAWFPLSYTK</sequence>
<evidence type="ECO:0000313" key="2">
    <source>
        <dbReference type="Proteomes" id="UP000018888"/>
    </source>
</evidence>
<proteinExistence type="predicted"/>
<reference evidence="1 2" key="1">
    <citation type="journal article" date="2013" name="Proc. Natl. Acad. Sci. U.S.A.">
        <title>Genome of an arbuscular mycorrhizal fungus provides insight into the oldest plant symbiosis.</title>
        <authorList>
            <person name="Tisserant E."/>
            <person name="Malbreil M."/>
            <person name="Kuo A."/>
            <person name="Kohler A."/>
            <person name="Symeonidi A."/>
            <person name="Balestrini R."/>
            <person name="Charron P."/>
            <person name="Duensing N."/>
            <person name="Frei Dit Frey N."/>
            <person name="Gianinazzi-Pearson V."/>
            <person name="Gilbert L.B."/>
            <person name="Handa Y."/>
            <person name="Herr J.R."/>
            <person name="Hijri M."/>
            <person name="Koul R."/>
            <person name="Kawaguchi M."/>
            <person name="Krajinski F."/>
            <person name="Lammers P.J."/>
            <person name="Masclaux F.G."/>
            <person name="Murat C."/>
            <person name="Morin E."/>
            <person name="Ndikumana S."/>
            <person name="Pagni M."/>
            <person name="Petitpierre D."/>
            <person name="Requena N."/>
            <person name="Rosikiewicz P."/>
            <person name="Riley R."/>
            <person name="Saito K."/>
            <person name="San Clemente H."/>
            <person name="Shapiro H."/>
            <person name="van Tuinen D."/>
            <person name="Becard G."/>
            <person name="Bonfante P."/>
            <person name="Paszkowski U."/>
            <person name="Shachar-Hill Y.Y."/>
            <person name="Tuskan G.A."/>
            <person name="Young P.W."/>
            <person name="Sanders I.R."/>
            <person name="Henrissat B."/>
            <person name="Rensing S.A."/>
            <person name="Grigoriev I.V."/>
            <person name="Corradi N."/>
            <person name="Roux C."/>
            <person name="Martin F."/>
        </authorList>
    </citation>
    <scope>NUCLEOTIDE SEQUENCE [LARGE SCALE GENOMIC DNA]</scope>
    <source>
        <strain evidence="1 2">DAOM 197198</strain>
    </source>
</reference>
<evidence type="ECO:0000313" key="1">
    <source>
        <dbReference type="EMBL" id="POG82287.1"/>
    </source>
</evidence>
<name>A0A2P4QXD8_RHIID</name>
<dbReference type="EMBL" id="AUPC02000006">
    <property type="protein sequence ID" value="POG82287.1"/>
    <property type="molecule type" value="Genomic_DNA"/>
</dbReference>
<organism evidence="1 2">
    <name type="scientific">Rhizophagus irregularis (strain DAOM 181602 / DAOM 197198 / MUCL 43194)</name>
    <name type="common">Arbuscular mycorrhizal fungus</name>
    <name type="synonym">Glomus intraradices</name>
    <dbReference type="NCBI Taxonomy" id="747089"/>
    <lineage>
        <taxon>Eukaryota</taxon>
        <taxon>Fungi</taxon>
        <taxon>Fungi incertae sedis</taxon>
        <taxon>Mucoromycota</taxon>
        <taxon>Glomeromycotina</taxon>
        <taxon>Glomeromycetes</taxon>
        <taxon>Glomerales</taxon>
        <taxon>Glomeraceae</taxon>
        <taxon>Rhizophagus</taxon>
    </lineage>
</organism>
<dbReference type="Proteomes" id="UP000018888">
    <property type="component" value="Unassembled WGS sequence"/>
</dbReference>
<comment type="caution">
    <text evidence="1">The sequence shown here is derived from an EMBL/GenBank/DDBJ whole genome shotgun (WGS) entry which is preliminary data.</text>
</comment>
<gene>
    <name evidence="1" type="ORF">GLOIN_2v1500860</name>
</gene>
<reference evidence="1 2" key="2">
    <citation type="journal article" date="2018" name="New Phytol.">
        <title>High intraspecific genome diversity in the model arbuscular mycorrhizal symbiont Rhizophagus irregularis.</title>
        <authorList>
            <person name="Chen E.C.H."/>
            <person name="Morin E."/>
            <person name="Beaudet D."/>
            <person name="Noel J."/>
            <person name="Yildirir G."/>
            <person name="Ndikumana S."/>
            <person name="Charron P."/>
            <person name="St-Onge C."/>
            <person name="Giorgi J."/>
            <person name="Kruger M."/>
            <person name="Marton T."/>
            <person name="Ropars J."/>
            <person name="Grigoriev I.V."/>
            <person name="Hainaut M."/>
            <person name="Henrissat B."/>
            <person name="Roux C."/>
            <person name="Martin F."/>
            <person name="Corradi N."/>
        </authorList>
    </citation>
    <scope>NUCLEOTIDE SEQUENCE [LARGE SCALE GENOMIC DNA]</scope>
    <source>
        <strain evidence="1 2">DAOM 197198</strain>
    </source>
</reference>
<accession>A0A2P4QXD8</accession>
<protein>
    <submittedName>
        <fullName evidence="1">Uncharacterized protein</fullName>
    </submittedName>
</protein>
<dbReference type="AlphaFoldDB" id="A0A2P4QXD8"/>
<keyword evidence="2" id="KW-1185">Reference proteome</keyword>